<dbReference type="RefSeq" id="WP_150168487.1">
    <property type="nucleotide sequence ID" value="NZ_CP029193.1"/>
</dbReference>
<feature type="transmembrane region" description="Helical" evidence="6">
    <location>
        <begin position="292"/>
        <end position="312"/>
    </location>
</feature>
<feature type="transmembrane region" description="Helical" evidence="6">
    <location>
        <begin position="156"/>
        <end position="178"/>
    </location>
</feature>
<dbReference type="GO" id="GO:0015112">
    <property type="term" value="F:nitrate transmembrane transporter activity"/>
    <property type="evidence" value="ECO:0007669"/>
    <property type="project" value="InterPro"/>
</dbReference>
<dbReference type="InterPro" id="IPR036259">
    <property type="entry name" value="MFS_trans_sf"/>
</dbReference>
<proteinExistence type="inferred from homology"/>
<keyword evidence="4 6" id="KW-1133">Transmembrane helix</keyword>
<protein>
    <submittedName>
        <fullName evidence="7">MFS transporter</fullName>
    </submittedName>
</protein>
<feature type="transmembrane region" description="Helical" evidence="6">
    <location>
        <begin position="318"/>
        <end position="338"/>
    </location>
</feature>
<organism evidence="7 8">
    <name type="scientific">Streptomyces venezuelae</name>
    <dbReference type="NCBI Taxonomy" id="54571"/>
    <lineage>
        <taxon>Bacteria</taxon>
        <taxon>Bacillati</taxon>
        <taxon>Actinomycetota</taxon>
        <taxon>Actinomycetes</taxon>
        <taxon>Kitasatosporales</taxon>
        <taxon>Streptomycetaceae</taxon>
        <taxon>Streptomyces</taxon>
    </lineage>
</organism>
<reference evidence="7 8" key="1">
    <citation type="submission" date="2018-05" db="EMBL/GenBank/DDBJ databases">
        <title>Streptomyces venezuelae.</title>
        <authorList>
            <person name="Kim W."/>
            <person name="Lee N."/>
            <person name="Cho B.-K."/>
        </authorList>
    </citation>
    <scope>NUCLEOTIDE SEQUENCE [LARGE SCALE GENOMIC DNA]</scope>
    <source>
        <strain evidence="7 8">ATCC 14583</strain>
    </source>
</reference>
<feature type="transmembrane region" description="Helical" evidence="6">
    <location>
        <begin position="27"/>
        <end position="51"/>
    </location>
</feature>
<dbReference type="SUPFAM" id="SSF103473">
    <property type="entry name" value="MFS general substrate transporter"/>
    <property type="match status" value="1"/>
</dbReference>
<dbReference type="CDD" id="cd17341">
    <property type="entry name" value="MFS_NRT2_like"/>
    <property type="match status" value="1"/>
</dbReference>
<keyword evidence="5 6" id="KW-0472">Membrane</keyword>
<comment type="similarity">
    <text evidence="2">Belongs to the major facilitator superfamily. Nitrate/nitrite porter (TC 2.A.1.8) family.</text>
</comment>
<keyword evidence="8" id="KW-1185">Reference proteome</keyword>
<sequence length="446" mass="47127">MWIERWEPEDERFWKEEGGERVARRNLVFSVLSEHVGFSVWSLWSVMVLFMGPEYGIDAAGKFFLVSMATLVGAVVRVPYTFAVARFGGRNWTVIAASLLLLPTVAAFVVMEPGTSYSTFMLCALLTGVGGGNFASSMTNINSFFPLREKGWALGLNAGGGNIGVPVVQLVGLAVIGAGGGPRVVLGVYIPFILMSALCAYLFMDSISSVRNDTGAVKAAVRDPHTWIMSFLYVGTFGSFIGYGFAFGLVLQTQFGRTPLEAAQLTFVGPLLGSLVRPFGGRLADRFGGARITLWNFLGMGAATGVVVIASMRESLPLFVGAFVALFVLTGLGNGSTYKMIPGIFQAKAEARGLTGEDAAAEGRRLSGAAMGLIGAVGGLGGLGINLALRQSFQTVGSGTGAYLAFLAFYGVCAGVTCFVYLRRPVARTTATADTGEKTQLSYADV</sequence>
<evidence type="ECO:0000256" key="5">
    <source>
        <dbReference type="ARBA" id="ARBA00023136"/>
    </source>
</evidence>
<evidence type="ECO:0000313" key="7">
    <source>
        <dbReference type="EMBL" id="QES27526.1"/>
    </source>
</evidence>
<dbReference type="PANTHER" id="PTHR23515">
    <property type="entry name" value="HIGH-AFFINITY NITRATE TRANSPORTER 2.3"/>
    <property type="match status" value="1"/>
</dbReference>
<dbReference type="GO" id="GO:0016020">
    <property type="term" value="C:membrane"/>
    <property type="evidence" value="ECO:0007669"/>
    <property type="project" value="UniProtKB-SubCell"/>
</dbReference>
<dbReference type="Gene3D" id="1.20.1250.20">
    <property type="entry name" value="MFS general substrate transporter like domains"/>
    <property type="match status" value="1"/>
</dbReference>
<comment type="subcellular location">
    <subcellularLocation>
        <location evidence="1">Membrane</location>
        <topology evidence="1">Multi-pass membrane protein</topology>
    </subcellularLocation>
</comment>
<dbReference type="InterPro" id="IPR011701">
    <property type="entry name" value="MFS"/>
</dbReference>
<dbReference type="Pfam" id="PF07690">
    <property type="entry name" value="MFS_1"/>
    <property type="match status" value="1"/>
</dbReference>
<name>A0A5P2BB48_STRVZ</name>
<evidence type="ECO:0000256" key="1">
    <source>
        <dbReference type="ARBA" id="ARBA00004141"/>
    </source>
</evidence>
<dbReference type="InterPro" id="IPR044772">
    <property type="entry name" value="NO3_transporter"/>
</dbReference>
<gene>
    <name evidence="7" type="ORF">DEJ47_14640</name>
</gene>
<dbReference type="OrthoDB" id="9771451at2"/>
<evidence type="ECO:0000256" key="2">
    <source>
        <dbReference type="ARBA" id="ARBA00008432"/>
    </source>
</evidence>
<keyword evidence="3 6" id="KW-0812">Transmembrane</keyword>
<feature type="transmembrane region" description="Helical" evidence="6">
    <location>
        <begin position="262"/>
        <end position="280"/>
    </location>
</feature>
<feature type="transmembrane region" description="Helical" evidence="6">
    <location>
        <begin position="369"/>
        <end position="389"/>
    </location>
</feature>
<evidence type="ECO:0000256" key="6">
    <source>
        <dbReference type="SAM" id="Phobius"/>
    </source>
</evidence>
<evidence type="ECO:0000256" key="3">
    <source>
        <dbReference type="ARBA" id="ARBA00022692"/>
    </source>
</evidence>
<evidence type="ECO:0000256" key="4">
    <source>
        <dbReference type="ARBA" id="ARBA00022989"/>
    </source>
</evidence>
<dbReference type="EMBL" id="CP029193">
    <property type="protein sequence ID" value="QES27526.1"/>
    <property type="molecule type" value="Genomic_DNA"/>
</dbReference>
<evidence type="ECO:0000313" key="8">
    <source>
        <dbReference type="Proteomes" id="UP000323046"/>
    </source>
</evidence>
<feature type="transmembrane region" description="Helical" evidence="6">
    <location>
        <begin position="401"/>
        <end position="422"/>
    </location>
</feature>
<dbReference type="Proteomes" id="UP000323046">
    <property type="component" value="Chromosome"/>
</dbReference>
<feature type="transmembrane region" description="Helical" evidence="6">
    <location>
        <begin position="92"/>
        <end position="111"/>
    </location>
</feature>
<feature type="transmembrane region" description="Helical" evidence="6">
    <location>
        <begin position="225"/>
        <end position="250"/>
    </location>
</feature>
<accession>A0A5P2BB48</accession>
<feature type="transmembrane region" description="Helical" evidence="6">
    <location>
        <begin position="117"/>
        <end position="135"/>
    </location>
</feature>
<feature type="transmembrane region" description="Helical" evidence="6">
    <location>
        <begin position="63"/>
        <end position="80"/>
    </location>
</feature>
<feature type="transmembrane region" description="Helical" evidence="6">
    <location>
        <begin position="184"/>
        <end position="204"/>
    </location>
</feature>
<dbReference type="AlphaFoldDB" id="A0A5P2BB48"/>